<dbReference type="EMBL" id="JH171153">
    <property type="protein sequence ID" value="EHB10933.1"/>
    <property type="molecule type" value="Genomic_DNA"/>
</dbReference>
<protein>
    <submittedName>
        <fullName evidence="2">POM121-like protein 1</fullName>
    </submittedName>
</protein>
<dbReference type="InterPro" id="IPR043220">
    <property type="entry name" value="POM121-like_prot_1"/>
</dbReference>
<reference evidence="2 3" key="1">
    <citation type="journal article" date="2011" name="Nature">
        <title>Genome sequencing reveals insights into physiology and longevity of the naked mole rat.</title>
        <authorList>
            <person name="Kim E.B."/>
            <person name="Fang X."/>
            <person name="Fushan A.A."/>
            <person name="Huang Z."/>
            <person name="Lobanov A.V."/>
            <person name="Han L."/>
            <person name="Marino S.M."/>
            <person name="Sun X."/>
            <person name="Turanov A.A."/>
            <person name="Yang P."/>
            <person name="Yim S.H."/>
            <person name="Zhao X."/>
            <person name="Kasaikina M.V."/>
            <person name="Stoletzki N."/>
            <person name="Peng C."/>
            <person name="Polak P."/>
            <person name="Xiong Z."/>
            <person name="Kiezun A."/>
            <person name="Zhu Y."/>
            <person name="Chen Y."/>
            <person name="Kryukov G.V."/>
            <person name="Zhang Q."/>
            <person name="Peshkin L."/>
            <person name="Yang L."/>
            <person name="Bronson R.T."/>
            <person name="Buffenstein R."/>
            <person name="Wang B."/>
            <person name="Han C."/>
            <person name="Li Q."/>
            <person name="Chen L."/>
            <person name="Zhao W."/>
            <person name="Sunyaev S.R."/>
            <person name="Park T.J."/>
            <person name="Zhang G."/>
            <person name="Wang J."/>
            <person name="Gladyshev V.N."/>
        </authorList>
    </citation>
    <scope>NUCLEOTIDE SEQUENCE [LARGE SCALE GENOMIC DNA]</scope>
</reference>
<name>G5BNS2_HETGA</name>
<dbReference type="Pfam" id="PF15229">
    <property type="entry name" value="POM121"/>
    <property type="match status" value="1"/>
</dbReference>
<evidence type="ECO:0000313" key="2">
    <source>
        <dbReference type="EMBL" id="EHB10933.1"/>
    </source>
</evidence>
<feature type="compositionally biased region" description="Basic and acidic residues" evidence="1">
    <location>
        <begin position="235"/>
        <end position="247"/>
    </location>
</feature>
<dbReference type="InParanoid" id="G5BNS2"/>
<proteinExistence type="predicted"/>
<feature type="compositionally biased region" description="Pro residues" evidence="1">
    <location>
        <begin position="213"/>
        <end position="222"/>
    </location>
</feature>
<dbReference type="Proteomes" id="UP000006813">
    <property type="component" value="Unassembled WGS sequence"/>
</dbReference>
<accession>G5BNS2</accession>
<feature type="non-terminal residue" evidence="2">
    <location>
        <position position="1"/>
    </location>
</feature>
<feature type="region of interest" description="Disordered" evidence="1">
    <location>
        <begin position="96"/>
        <end position="173"/>
    </location>
</feature>
<sequence>LMEQQAQHRRGTYGPGKLPSAFRPVEGQQGVIPFVPRPGPLCRKYCRQSSRDKPDPCSQPSCVSSLIRRNAITSSYSSSGGLAGLQRRALATIHTRPLLGPSKDPRENGFQYSCSGPQVPSNTGNKVADVTSRQAETRRNCVPTVEDSGRGKRKTPLLRPRQGVPLTLLPPPKLSYEVTPEDIAGEKEAARRRINEILLGESQAKVRKTTQPSCPPPLPAPGTAPCSVPAVPNRKGRETKNRKKQDSKVSGGPLAPAAVATSVEPGSKRKSTLAAPLLSSQPLPVPSSHTTDAAPSSSAPVPSPAAGKDSIRRGKTPALPRPSVGECFP</sequence>
<gene>
    <name evidence="2" type="ORF">GW7_14059</name>
</gene>
<organism evidence="2 3">
    <name type="scientific">Heterocephalus glaber</name>
    <name type="common">Naked mole rat</name>
    <dbReference type="NCBI Taxonomy" id="10181"/>
    <lineage>
        <taxon>Eukaryota</taxon>
        <taxon>Metazoa</taxon>
        <taxon>Chordata</taxon>
        <taxon>Craniata</taxon>
        <taxon>Vertebrata</taxon>
        <taxon>Euteleostomi</taxon>
        <taxon>Mammalia</taxon>
        <taxon>Eutheria</taxon>
        <taxon>Euarchontoglires</taxon>
        <taxon>Glires</taxon>
        <taxon>Rodentia</taxon>
        <taxon>Hystricomorpha</taxon>
        <taxon>Bathyergidae</taxon>
        <taxon>Heterocephalus</taxon>
    </lineage>
</organism>
<evidence type="ECO:0000313" key="3">
    <source>
        <dbReference type="Proteomes" id="UP000006813"/>
    </source>
</evidence>
<feature type="compositionally biased region" description="Low complexity" evidence="1">
    <location>
        <begin position="273"/>
        <end position="306"/>
    </location>
</feature>
<dbReference type="PANTHER" id="PTHR15566:SF4">
    <property type="entry name" value="POM121-LIKE PROTEIN 1-RELATED"/>
    <property type="match status" value="1"/>
</dbReference>
<dbReference type="AlphaFoldDB" id="G5BNS2"/>
<dbReference type="STRING" id="10181.G5BNS2"/>
<feature type="region of interest" description="Disordered" evidence="1">
    <location>
        <begin position="201"/>
        <end position="329"/>
    </location>
</feature>
<feature type="region of interest" description="Disordered" evidence="1">
    <location>
        <begin position="1"/>
        <end position="20"/>
    </location>
</feature>
<feature type="compositionally biased region" description="Polar residues" evidence="1">
    <location>
        <begin position="110"/>
        <end position="125"/>
    </location>
</feature>
<feature type="non-terminal residue" evidence="2">
    <location>
        <position position="329"/>
    </location>
</feature>
<dbReference type="eggNOG" id="ENOG502RU3H">
    <property type="taxonomic scope" value="Eukaryota"/>
</dbReference>
<dbReference type="PANTHER" id="PTHR15566">
    <property type="entry name" value="POM121-LIKE"/>
    <property type="match status" value="1"/>
</dbReference>
<evidence type="ECO:0000256" key="1">
    <source>
        <dbReference type="SAM" id="MobiDB-lite"/>
    </source>
</evidence>